<feature type="compositionally biased region" description="Basic and acidic residues" evidence="1">
    <location>
        <begin position="200"/>
        <end position="215"/>
    </location>
</feature>
<reference evidence="3" key="1">
    <citation type="submission" date="2022-01" db="UniProtKB">
        <authorList>
            <consortium name="EnsemblMetazoa"/>
        </authorList>
    </citation>
    <scope>IDENTIFICATION</scope>
</reference>
<keyword evidence="4" id="KW-1185">Reference proteome</keyword>
<dbReference type="PROSITE" id="PS51257">
    <property type="entry name" value="PROKAR_LIPOPROTEIN"/>
    <property type="match status" value="1"/>
</dbReference>
<dbReference type="KEGG" id="clec:106666842"/>
<protein>
    <submittedName>
        <fullName evidence="3">Uncharacterized protein</fullName>
    </submittedName>
</protein>
<dbReference type="Proteomes" id="UP000494040">
    <property type="component" value="Unassembled WGS sequence"/>
</dbReference>
<feature type="region of interest" description="Disordered" evidence="1">
    <location>
        <begin position="181"/>
        <end position="232"/>
    </location>
</feature>
<organism evidence="3 4">
    <name type="scientific">Cimex lectularius</name>
    <name type="common">Bed bug</name>
    <name type="synonym">Acanthia lectularia</name>
    <dbReference type="NCBI Taxonomy" id="79782"/>
    <lineage>
        <taxon>Eukaryota</taxon>
        <taxon>Metazoa</taxon>
        <taxon>Ecdysozoa</taxon>
        <taxon>Arthropoda</taxon>
        <taxon>Hexapoda</taxon>
        <taxon>Insecta</taxon>
        <taxon>Pterygota</taxon>
        <taxon>Neoptera</taxon>
        <taxon>Paraneoptera</taxon>
        <taxon>Hemiptera</taxon>
        <taxon>Heteroptera</taxon>
        <taxon>Panheteroptera</taxon>
        <taxon>Cimicomorpha</taxon>
        <taxon>Cimicidae</taxon>
        <taxon>Cimex</taxon>
    </lineage>
</organism>
<feature type="compositionally biased region" description="Polar residues" evidence="1">
    <location>
        <begin position="217"/>
        <end position="232"/>
    </location>
</feature>
<dbReference type="RefSeq" id="XP_014249809.1">
    <property type="nucleotide sequence ID" value="XM_014394323.1"/>
</dbReference>
<evidence type="ECO:0000256" key="1">
    <source>
        <dbReference type="SAM" id="MobiDB-lite"/>
    </source>
</evidence>
<keyword evidence="2" id="KW-0732">Signal</keyword>
<dbReference type="GeneID" id="106666842"/>
<feature type="signal peptide" evidence="2">
    <location>
        <begin position="1"/>
        <end position="19"/>
    </location>
</feature>
<dbReference type="EnsemblMetazoa" id="XM_014394323.1">
    <property type="protein sequence ID" value="XP_014249809.1"/>
    <property type="gene ID" value="LOC106666842"/>
</dbReference>
<sequence>METMLKIVGFFALVGGCLSSVPLPGPHPGNEFFLTGPPYQRLQFGPNLYQPDFMKLPFGFPGHVNPVVYFDEPHGLNFPLNLQHFSPIETRPFGHAFPHPLSMNAPMNSFGLEGGPLGFPNFHGHRFPHHLTQQVGNEMEYLPELENARRSVRMPRDYPEESLPLRQNKLSNKIVFLNSKSNPSSLNLQKQNLTMSQPQFRDRTNQNLTSDDRQSRVVGQQLTQANDNSEKK</sequence>
<feature type="compositionally biased region" description="Polar residues" evidence="1">
    <location>
        <begin position="189"/>
        <end position="199"/>
    </location>
</feature>
<feature type="chain" id="PRO_5035152920" evidence="2">
    <location>
        <begin position="20"/>
        <end position="232"/>
    </location>
</feature>
<proteinExistence type="predicted"/>
<accession>A0A8I6RRK4</accession>
<name>A0A8I6RRK4_CIMLE</name>
<evidence type="ECO:0000256" key="2">
    <source>
        <dbReference type="SAM" id="SignalP"/>
    </source>
</evidence>
<evidence type="ECO:0000313" key="4">
    <source>
        <dbReference type="Proteomes" id="UP000494040"/>
    </source>
</evidence>
<dbReference type="AlphaFoldDB" id="A0A8I6RRK4"/>
<evidence type="ECO:0000313" key="3">
    <source>
        <dbReference type="EnsemblMetazoa" id="XP_014249809.1"/>
    </source>
</evidence>